<evidence type="ECO:0000256" key="5">
    <source>
        <dbReference type="ARBA" id="ARBA00023186"/>
    </source>
</evidence>
<dbReference type="InterPro" id="IPR003673">
    <property type="entry name" value="CoA-Trfase_fam_III"/>
</dbReference>
<dbReference type="VEuPathDB" id="FungiDB:H257_12599"/>
<dbReference type="Gene3D" id="3.40.50.10540">
    <property type="entry name" value="Crotonobetainyl-coa:carnitine coa-transferase, domain 1"/>
    <property type="match status" value="1"/>
</dbReference>
<accession>A0A418E2J0</accession>
<dbReference type="Gene3D" id="1.10.8.10">
    <property type="entry name" value="DNA helicase RuvA subunit, C-terminal domain"/>
    <property type="match status" value="1"/>
</dbReference>
<protein>
    <recommendedName>
        <fullName evidence="11">AAA+ ATPase domain-containing protein</fullName>
    </recommendedName>
</protein>
<evidence type="ECO:0000259" key="7">
    <source>
        <dbReference type="SMART" id="SM00382"/>
    </source>
</evidence>
<evidence type="ECO:0000256" key="4">
    <source>
        <dbReference type="ARBA" id="ARBA00022840"/>
    </source>
</evidence>
<evidence type="ECO:0008006" key="11">
    <source>
        <dbReference type="Google" id="ProtNLM"/>
    </source>
</evidence>
<evidence type="ECO:0000256" key="2">
    <source>
        <dbReference type="ARBA" id="ARBA00009771"/>
    </source>
</evidence>
<dbReference type="InterPro" id="IPR044855">
    <property type="entry name" value="CoA-Trfase_III_dom3_sf"/>
</dbReference>
<evidence type="ECO:0000313" key="9">
    <source>
        <dbReference type="EMBL" id="RHZ04465.1"/>
    </source>
</evidence>
<dbReference type="Gene3D" id="3.30.1540.10">
    <property type="entry name" value="formyl-coa transferase, domain 3"/>
    <property type="match status" value="1"/>
</dbReference>
<evidence type="ECO:0000259" key="8">
    <source>
        <dbReference type="SMART" id="SM01086"/>
    </source>
</evidence>
<dbReference type="VEuPathDB" id="FungiDB:H257_12598"/>
<dbReference type="EMBL" id="QUTH01007514">
    <property type="protein sequence ID" value="RHZ04465.1"/>
    <property type="molecule type" value="Genomic_DNA"/>
</dbReference>
<dbReference type="InterPro" id="IPR050052">
    <property type="entry name" value="ATP-dep_Clp_protease_ClpX"/>
</dbReference>
<dbReference type="InterPro" id="IPR004491">
    <property type="entry name" value="HslU"/>
</dbReference>
<dbReference type="Pfam" id="PF02515">
    <property type="entry name" value="CoA_transf_3"/>
    <property type="match status" value="1"/>
</dbReference>
<evidence type="ECO:0000256" key="3">
    <source>
        <dbReference type="ARBA" id="ARBA00022741"/>
    </source>
</evidence>
<proteinExistence type="inferred from homology"/>
<name>A0A418E2J0_APHAT</name>
<dbReference type="Gene3D" id="3.40.50.300">
    <property type="entry name" value="P-loop containing nucleotide triphosphate hydrolases"/>
    <property type="match status" value="2"/>
</dbReference>
<comment type="similarity">
    <text evidence="1">Belongs to the CoA-transferase III family.</text>
</comment>
<dbReference type="InterPro" id="IPR003959">
    <property type="entry name" value="ATPase_AAA_core"/>
</dbReference>
<dbReference type="SMART" id="SM00382">
    <property type="entry name" value="AAA"/>
    <property type="match status" value="1"/>
</dbReference>
<organism evidence="9 10">
    <name type="scientific">Aphanomyces astaci</name>
    <name type="common">Crayfish plague agent</name>
    <dbReference type="NCBI Taxonomy" id="112090"/>
    <lineage>
        <taxon>Eukaryota</taxon>
        <taxon>Sar</taxon>
        <taxon>Stramenopiles</taxon>
        <taxon>Oomycota</taxon>
        <taxon>Saprolegniomycetes</taxon>
        <taxon>Saprolegniales</taxon>
        <taxon>Verrucalvaceae</taxon>
        <taxon>Aphanomyces</taxon>
    </lineage>
</organism>
<evidence type="ECO:0000313" key="10">
    <source>
        <dbReference type="Proteomes" id="UP000285430"/>
    </source>
</evidence>
<feature type="compositionally biased region" description="Polar residues" evidence="6">
    <location>
        <begin position="1109"/>
        <end position="1135"/>
    </location>
</feature>
<feature type="compositionally biased region" description="Polar residues" evidence="6">
    <location>
        <begin position="560"/>
        <end position="578"/>
    </location>
</feature>
<dbReference type="CDD" id="cd19498">
    <property type="entry name" value="RecA-like_HslU"/>
    <property type="match status" value="1"/>
</dbReference>
<dbReference type="InterPro" id="IPR003593">
    <property type="entry name" value="AAA+_ATPase"/>
</dbReference>
<feature type="domain" description="AAA+ ATPase" evidence="7">
    <location>
        <begin position="99"/>
        <end position="377"/>
    </location>
</feature>
<dbReference type="Proteomes" id="UP000285430">
    <property type="component" value="Unassembled WGS sequence"/>
</dbReference>
<feature type="compositionally biased region" description="Low complexity" evidence="6">
    <location>
        <begin position="1009"/>
        <end position="1025"/>
    </location>
</feature>
<dbReference type="PANTHER" id="PTHR48102">
    <property type="entry name" value="ATP-DEPENDENT CLP PROTEASE ATP-BINDING SUBUNIT CLPX-LIKE, MITOCHONDRIAL-RELATED"/>
    <property type="match status" value="1"/>
</dbReference>
<feature type="region of interest" description="Disordered" evidence="6">
    <location>
        <begin position="1003"/>
        <end position="1025"/>
    </location>
</feature>
<dbReference type="GO" id="GO:0051603">
    <property type="term" value="P:proteolysis involved in protein catabolic process"/>
    <property type="evidence" value="ECO:0007669"/>
    <property type="project" value="TreeGrafter"/>
</dbReference>
<dbReference type="InterPro" id="IPR023606">
    <property type="entry name" value="CoA-Trfase_III_dom_1_sf"/>
</dbReference>
<dbReference type="SMART" id="SM01086">
    <property type="entry name" value="ClpB_D2-small"/>
    <property type="match status" value="1"/>
</dbReference>
<dbReference type="GO" id="GO:0009376">
    <property type="term" value="C:HslUV protease complex"/>
    <property type="evidence" value="ECO:0007669"/>
    <property type="project" value="InterPro"/>
</dbReference>
<comment type="similarity">
    <text evidence="2">Belongs to the ClpX chaperone family. HslU subfamily.</text>
</comment>
<comment type="caution">
    <text evidence="9">The sequence shown here is derived from an EMBL/GenBank/DDBJ whole genome shotgun (WGS) entry which is preliminary data.</text>
</comment>
<evidence type="ECO:0000256" key="1">
    <source>
        <dbReference type="ARBA" id="ARBA00008383"/>
    </source>
</evidence>
<evidence type="ECO:0000256" key="6">
    <source>
        <dbReference type="SAM" id="MobiDB-lite"/>
    </source>
</evidence>
<dbReference type="VEuPathDB" id="FungiDB:H257_12597"/>
<feature type="region of interest" description="Disordered" evidence="6">
    <location>
        <begin position="1101"/>
        <end position="1135"/>
    </location>
</feature>
<dbReference type="InterPro" id="IPR027417">
    <property type="entry name" value="P-loop_NTPase"/>
</dbReference>
<dbReference type="GO" id="GO:0016887">
    <property type="term" value="F:ATP hydrolysis activity"/>
    <property type="evidence" value="ECO:0007669"/>
    <property type="project" value="InterPro"/>
</dbReference>
<dbReference type="NCBIfam" id="TIGR00390">
    <property type="entry name" value="hslU"/>
    <property type="match status" value="1"/>
</dbReference>
<dbReference type="Pfam" id="PF07724">
    <property type="entry name" value="AAA_2"/>
    <property type="match status" value="1"/>
</dbReference>
<dbReference type="GO" id="GO:0008233">
    <property type="term" value="F:peptidase activity"/>
    <property type="evidence" value="ECO:0007669"/>
    <property type="project" value="InterPro"/>
</dbReference>
<dbReference type="FunFam" id="3.40.50.300:FF:000220">
    <property type="entry name" value="ATP-dependent protease ATPase subunit HslU"/>
    <property type="match status" value="1"/>
</dbReference>
<keyword evidence="4" id="KW-0067">ATP-binding</keyword>
<keyword evidence="5" id="KW-0143">Chaperone</keyword>
<dbReference type="Pfam" id="PF00004">
    <property type="entry name" value="AAA"/>
    <property type="match status" value="1"/>
</dbReference>
<dbReference type="SUPFAM" id="SSF52540">
    <property type="entry name" value="P-loop containing nucleoside triphosphate hydrolases"/>
    <property type="match status" value="1"/>
</dbReference>
<gene>
    <name evidence="9" type="ORF">DYB37_002353</name>
</gene>
<dbReference type="PANTHER" id="PTHR48102:SF3">
    <property type="entry name" value="ATP-DEPENDENT PROTEASE ATPASE SUBUNIT HSLU"/>
    <property type="match status" value="1"/>
</dbReference>
<feature type="domain" description="Clp ATPase C-terminal" evidence="8">
    <location>
        <begin position="380"/>
        <end position="477"/>
    </location>
</feature>
<dbReference type="InterPro" id="IPR019489">
    <property type="entry name" value="Clp_ATPase_C"/>
</dbReference>
<dbReference type="GO" id="GO:0005524">
    <property type="term" value="F:ATP binding"/>
    <property type="evidence" value="ECO:0007669"/>
    <property type="project" value="UniProtKB-KW"/>
</dbReference>
<dbReference type="NCBIfam" id="NF003544">
    <property type="entry name" value="PRK05201.1"/>
    <property type="match status" value="1"/>
</dbReference>
<keyword evidence="3" id="KW-0547">Nucleotide-binding</keyword>
<reference evidence="9 10" key="1">
    <citation type="submission" date="2018-08" db="EMBL/GenBank/DDBJ databases">
        <title>Aphanomyces genome sequencing and annotation.</title>
        <authorList>
            <person name="Minardi D."/>
            <person name="Oidtmann B."/>
            <person name="Van Der Giezen M."/>
            <person name="Studholme D.J."/>
        </authorList>
    </citation>
    <scope>NUCLEOTIDE SEQUENCE [LARGE SCALE GENOMIC DNA]</scope>
    <source>
        <strain evidence="9 10">Da</strain>
    </source>
</reference>
<feature type="region of interest" description="Disordered" evidence="6">
    <location>
        <begin position="552"/>
        <end position="585"/>
    </location>
</feature>
<dbReference type="SUPFAM" id="SSF89796">
    <property type="entry name" value="CoA-transferase family III (CaiB/BaiF)"/>
    <property type="match status" value="1"/>
</dbReference>
<dbReference type="Gene3D" id="1.10.8.60">
    <property type="match status" value="1"/>
</dbReference>
<sequence length="1559" mass="172198">MLRQTLRKHVGHVGTRRVFSSIGLSQPEVETAVPVVNLVVEETAVDSDELGRKLKPKEVVDQLNKYIVGQNDAKKAVAVALRNRWRRQQLPDDLRPEVSPKNILMIGPTGCGKTEIARRLAKLAQAPFVKVEATKFTEVGFHGRDVDQIIKDLLENSIQLVKKHRMERVRKDIAGVVEQRIIDALAGQHTGAQSRQTFLHLLRSGELDERMITVDVRSSGNAGNIGSISIDPSGKVNSNSSTVNDLMKVISGGKKLEKKQLSVADARPILEEMELENAIDMGDVIKEAITEAEENGIVFIDEIDKICSSGAYRGADASDEGVQRDLLPLIEGSTISTKHGNVNTDHILFIGSGAFHSVKPSNLLAELQGRLPIRVELKALTENDLWRILTEPVANLIMQQKALLATEQVNLTFDDDAIKEVARVAYEINHTVENIGARRLHTVLEKVVEDISFEASDYPDGHVLTITKDIVHDRIGAMLKKSDLSKFIFVGPGQFQRTGATRKLTMSMVKAQAYQLDLHAKRETNPVLSQTYGRHILLQKAHMQQYQAIPHTARARQGSPLHQRSNSTGNNDGSQSAREWTEHDDARVPVKGMLLEHILEQRQKAHDDLAQLQLASPSTTTPIVEELEEMLRRIPAHTVKRFIASKTPADTEGDDHMPLRGCRDTSTDTAVSWLRKQEYFTRKGRVLERDKAAFLALHMKALSMELSRAINSFDDARDLEARLLVQKQMQLQATMRDTVASIAQLKAKRAHGVPVLVSDVDDCRSQIDSTEEAILHVQSKHAERVEELLRLERNLQRDLTSFETKMGSWDSHNQAKVVGTRVLNRAQSLLRRNGLVSVTGDRNNDQQVPECQDDANRVRALDALILQTGQGCGGWDATDHAAFVSALRHLGWTDGTLTSRLQTHEEGLDALQVEAVVRRCASSGVLVGKSSDSVRTHLEWYFSHMKLVDEKRRAIAKWKGRRQEQRRASGVSSAQASVVVDDAPNERRVHELADTKAQVRAWRAERRVQQQQQASQGSSSNQLTSSSALDALKRLETKQKVALYKLQKEEDLARQQAAAELKQLDATSDAAIAMAKVKLDKVQSQQAAIQQAATLPQRPKLPLFVPKDSTVTQPTKASAARGTTPNELQAQATARHTSGAHAAYIEIGMLRRWLSSSATAAVEKKRLPLEGIRVVECGHLIAGPFAGTILGYFGAEVIKIEPKTGDQVREYRMVDDEHRTSLWWYSIGRNKHSVSVDLKSEKGQAIVKRLVDKSDVVIENFRPGKMEQWGLGPKEFEATNPGLIYSRIRKPGFASVCEAFGGFRYVNGFPDRPSARPNLSLGDTMAGLHAALGITMALLGKVRHVGGTGQVVDVAIYESMFNVLEAIVPEYSYNGTIRECSGSTITGIVPSNTYHTLDNKQVVIGANMDSLYLKMMDLIGKPGLKAHNTNAVRVVHQQAIDDAIGSWTKTLPLAEIVRQLDAAAIPVGPINSVADMANDEHFAHRHMFEDVVVPGYSKPLSLPSISPKLQSTPGQTKWPGQPLGSGTRHVLTTVLGLSAAQVDALVTDQVVFEQQTTTK</sequence>